<keyword evidence="2" id="KW-1185">Reference proteome</keyword>
<sequence>MAQWLSSIVAMVACAISLGALFVSRRQAGVAAEQLAVATRQAETAKQAYHHARQISHSQATVNFVERFLGLIRGGKKFDDPEWSFEFWSLYTIEFYFFHNDMIPDFMYRLWMKDLAFIYLESEDAWESHERYLKDFQMSYDEMHEFFDSIKGIAMSHRADQASRARAVERFVGDWKGKFADDPAKR</sequence>
<name>A0ABN3VNS0_9PSEU</name>
<comment type="caution">
    <text evidence="1">The sequence shown here is derived from an EMBL/GenBank/DDBJ whole genome shotgun (WGS) entry which is preliminary data.</text>
</comment>
<dbReference type="Proteomes" id="UP001500979">
    <property type="component" value="Unassembled WGS sequence"/>
</dbReference>
<accession>A0ABN3VNS0</accession>
<dbReference type="RefSeq" id="WP_344686081.1">
    <property type="nucleotide sequence ID" value="NZ_BAAAUX010000039.1"/>
</dbReference>
<proteinExistence type="predicted"/>
<evidence type="ECO:0000313" key="1">
    <source>
        <dbReference type="EMBL" id="GAA2819655.1"/>
    </source>
</evidence>
<dbReference type="EMBL" id="BAAAUX010000039">
    <property type="protein sequence ID" value="GAA2819655.1"/>
    <property type="molecule type" value="Genomic_DNA"/>
</dbReference>
<evidence type="ECO:0000313" key="2">
    <source>
        <dbReference type="Proteomes" id="UP001500979"/>
    </source>
</evidence>
<protein>
    <recommendedName>
        <fullName evidence="3">DUF4760 domain-containing protein</fullName>
    </recommendedName>
</protein>
<reference evidence="1 2" key="1">
    <citation type="journal article" date="2019" name="Int. J. Syst. Evol. Microbiol.">
        <title>The Global Catalogue of Microorganisms (GCM) 10K type strain sequencing project: providing services to taxonomists for standard genome sequencing and annotation.</title>
        <authorList>
            <consortium name="The Broad Institute Genomics Platform"/>
            <consortium name="The Broad Institute Genome Sequencing Center for Infectious Disease"/>
            <person name="Wu L."/>
            <person name="Ma J."/>
        </authorList>
    </citation>
    <scope>NUCLEOTIDE SEQUENCE [LARGE SCALE GENOMIC DNA]</scope>
    <source>
        <strain evidence="1 2">JCM 9383</strain>
    </source>
</reference>
<organism evidence="1 2">
    <name type="scientific">Saccharopolyspora taberi</name>
    <dbReference type="NCBI Taxonomy" id="60895"/>
    <lineage>
        <taxon>Bacteria</taxon>
        <taxon>Bacillati</taxon>
        <taxon>Actinomycetota</taxon>
        <taxon>Actinomycetes</taxon>
        <taxon>Pseudonocardiales</taxon>
        <taxon>Pseudonocardiaceae</taxon>
        <taxon>Saccharopolyspora</taxon>
    </lineage>
</organism>
<evidence type="ECO:0008006" key="3">
    <source>
        <dbReference type="Google" id="ProtNLM"/>
    </source>
</evidence>
<gene>
    <name evidence="1" type="ORF">GCM10010470_63690</name>
</gene>